<sequence>MRISIRDASWVTLTTLLTSTSFRIELENSQLKNEDLEEILENWKTAGGLQNLEYLKISYKKIDVEADETDEIIQSDDGEKKAIISWKTRCFEMKVERK</sequence>
<dbReference type="AlphaFoldDB" id="A0A6A5FUN0"/>
<name>A0A6A5FUN0_CAERE</name>
<dbReference type="InterPro" id="IPR012885">
    <property type="entry name" value="F-box_Sdz-33"/>
</dbReference>
<dbReference type="PANTHER" id="PTHR21503">
    <property type="entry name" value="F-BOX-CONTAINING HYPOTHETICAL PROTEIN C.ELEGANS"/>
    <property type="match status" value="1"/>
</dbReference>
<dbReference type="KEGG" id="crq:GCK72_022750"/>
<accession>A0A6A5FUN0</accession>
<reference evidence="2 3" key="1">
    <citation type="submission" date="2019-12" db="EMBL/GenBank/DDBJ databases">
        <title>Chromosome-level assembly of the Caenorhabditis remanei genome.</title>
        <authorList>
            <person name="Teterina A.A."/>
            <person name="Willis J.H."/>
            <person name="Phillips P.C."/>
        </authorList>
    </citation>
    <scope>NUCLEOTIDE SEQUENCE [LARGE SCALE GENOMIC DNA]</scope>
    <source>
        <strain evidence="2 3">PX506</strain>
        <tissue evidence="2">Whole organism</tissue>
    </source>
</reference>
<evidence type="ECO:0000259" key="1">
    <source>
        <dbReference type="Pfam" id="PF07735"/>
    </source>
</evidence>
<protein>
    <recommendedName>
        <fullName evidence="1">Sdz-33 F-box domain-containing protein</fullName>
    </recommendedName>
</protein>
<dbReference type="EMBL" id="WUAV01000006">
    <property type="protein sequence ID" value="KAF1746297.1"/>
    <property type="molecule type" value="Genomic_DNA"/>
</dbReference>
<gene>
    <name evidence="2" type="ORF">GCK72_022750</name>
</gene>
<dbReference type="GeneID" id="9808255"/>
<dbReference type="Pfam" id="PF07735">
    <property type="entry name" value="FBA_2"/>
    <property type="match status" value="1"/>
</dbReference>
<feature type="domain" description="Sdz-33 F-box" evidence="1">
    <location>
        <begin position="3"/>
        <end position="57"/>
    </location>
</feature>
<evidence type="ECO:0000313" key="2">
    <source>
        <dbReference type="EMBL" id="KAF1746297.1"/>
    </source>
</evidence>
<dbReference type="RefSeq" id="XP_003096032.2">
    <property type="nucleotide sequence ID" value="XM_003095984.2"/>
</dbReference>
<proteinExistence type="predicted"/>
<dbReference type="Proteomes" id="UP000483820">
    <property type="component" value="Chromosome X"/>
</dbReference>
<dbReference type="CTD" id="9808255"/>
<organism evidence="2 3">
    <name type="scientific">Caenorhabditis remanei</name>
    <name type="common">Caenorhabditis vulgaris</name>
    <dbReference type="NCBI Taxonomy" id="31234"/>
    <lineage>
        <taxon>Eukaryota</taxon>
        <taxon>Metazoa</taxon>
        <taxon>Ecdysozoa</taxon>
        <taxon>Nematoda</taxon>
        <taxon>Chromadorea</taxon>
        <taxon>Rhabditida</taxon>
        <taxon>Rhabditina</taxon>
        <taxon>Rhabditomorpha</taxon>
        <taxon>Rhabditoidea</taxon>
        <taxon>Rhabditidae</taxon>
        <taxon>Peloderinae</taxon>
        <taxon>Caenorhabditis</taxon>
    </lineage>
</organism>
<comment type="caution">
    <text evidence="2">The sequence shown here is derived from an EMBL/GenBank/DDBJ whole genome shotgun (WGS) entry which is preliminary data.</text>
</comment>
<evidence type="ECO:0000313" key="3">
    <source>
        <dbReference type="Proteomes" id="UP000483820"/>
    </source>
</evidence>